<dbReference type="Pfam" id="PF05154">
    <property type="entry name" value="TM2"/>
    <property type="match status" value="1"/>
</dbReference>
<evidence type="ECO:0000256" key="4">
    <source>
        <dbReference type="ARBA" id="ARBA00023136"/>
    </source>
</evidence>
<dbReference type="GO" id="GO:0016020">
    <property type="term" value="C:membrane"/>
    <property type="evidence" value="ECO:0007669"/>
    <property type="project" value="UniProtKB-SubCell"/>
</dbReference>
<dbReference type="OrthoDB" id="2004788at2"/>
<feature type="transmembrane region" description="Helical" evidence="5">
    <location>
        <begin position="50"/>
        <end position="71"/>
    </location>
</feature>
<keyword evidence="4 5" id="KW-0472">Membrane</keyword>
<feature type="transmembrane region" description="Helical" evidence="5">
    <location>
        <begin position="20"/>
        <end position="44"/>
    </location>
</feature>
<protein>
    <recommendedName>
        <fullName evidence="6">TM2 domain-containing protein</fullName>
    </recommendedName>
</protein>
<feature type="domain" description="TM2" evidence="6">
    <location>
        <begin position="11"/>
        <end position="51"/>
    </location>
</feature>
<reference evidence="7 8" key="1">
    <citation type="submission" date="2018-05" db="EMBL/GenBank/DDBJ databases">
        <title>Kurthia sibirica genome sequence.</title>
        <authorList>
            <person name="Maclea K.S."/>
            <person name="Goen A.E."/>
        </authorList>
    </citation>
    <scope>NUCLEOTIDE SEQUENCE [LARGE SCALE GENOMIC DNA]</scope>
    <source>
        <strain evidence="7 8">ATCC 49154</strain>
    </source>
</reference>
<name>A0A2U3AQQ5_9BACL</name>
<dbReference type="EMBL" id="QFVR01000001">
    <property type="protein sequence ID" value="PWI26839.1"/>
    <property type="molecule type" value="Genomic_DNA"/>
</dbReference>
<evidence type="ECO:0000256" key="1">
    <source>
        <dbReference type="ARBA" id="ARBA00004141"/>
    </source>
</evidence>
<gene>
    <name evidence="7" type="ORF">DEX24_00640</name>
</gene>
<dbReference type="RefSeq" id="WP_109304462.1">
    <property type="nucleotide sequence ID" value="NZ_BJUF01000001.1"/>
</dbReference>
<evidence type="ECO:0000313" key="7">
    <source>
        <dbReference type="EMBL" id="PWI26839.1"/>
    </source>
</evidence>
<dbReference type="AlphaFoldDB" id="A0A2U3AQQ5"/>
<evidence type="ECO:0000256" key="5">
    <source>
        <dbReference type="SAM" id="Phobius"/>
    </source>
</evidence>
<keyword evidence="2 5" id="KW-0812">Transmembrane</keyword>
<proteinExistence type="predicted"/>
<keyword evidence="3 5" id="KW-1133">Transmembrane helix</keyword>
<comment type="subcellular location">
    <subcellularLocation>
        <location evidence="1">Membrane</location>
        <topology evidence="1">Multi-pass membrane protein</topology>
    </subcellularLocation>
</comment>
<dbReference type="Proteomes" id="UP000245938">
    <property type="component" value="Unassembled WGS sequence"/>
</dbReference>
<accession>A0A2U3AQQ5</accession>
<evidence type="ECO:0000256" key="3">
    <source>
        <dbReference type="ARBA" id="ARBA00022989"/>
    </source>
</evidence>
<organism evidence="7 8">
    <name type="scientific">Kurthia sibirica</name>
    <dbReference type="NCBI Taxonomy" id="202750"/>
    <lineage>
        <taxon>Bacteria</taxon>
        <taxon>Bacillati</taxon>
        <taxon>Bacillota</taxon>
        <taxon>Bacilli</taxon>
        <taxon>Bacillales</taxon>
        <taxon>Caryophanaceae</taxon>
        <taxon>Kurthia</taxon>
    </lineage>
</organism>
<evidence type="ECO:0000313" key="8">
    <source>
        <dbReference type="Proteomes" id="UP000245938"/>
    </source>
</evidence>
<keyword evidence="8" id="KW-1185">Reference proteome</keyword>
<dbReference type="InterPro" id="IPR007829">
    <property type="entry name" value="TM2"/>
</dbReference>
<evidence type="ECO:0000259" key="6">
    <source>
        <dbReference type="Pfam" id="PF05154"/>
    </source>
</evidence>
<sequence length="92" mass="10682">MSSTSQEVKLKNLRTARILWLFLGFFGGHKIYLNRISSALVYMILTSWTLIYLAVYLGLPTLIIVLTMWIIDGVKLKKMVEVENELIINYEE</sequence>
<evidence type="ECO:0000256" key="2">
    <source>
        <dbReference type="ARBA" id="ARBA00022692"/>
    </source>
</evidence>
<comment type="caution">
    <text evidence="7">The sequence shown here is derived from an EMBL/GenBank/DDBJ whole genome shotgun (WGS) entry which is preliminary data.</text>
</comment>